<feature type="domain" description="AMP-binding enzyme C-terminal" evidence="4">
    <location>
        <begin position="458"/>
        <end position="535"/>
    </location>
</feature>
<proteinExistence type="inferred from homology"/>
<evidence type="ECO:0000256" key="1">
    <source>
        <dbReference type="ARBA" id="ARBA00006432"/>
    </source>
</evidence>
<comment type="similarity">
    <text evidence="1">Belongs to the ATP-dependent AMP-binding enzyme family.</text>
</comment>
<gene>
    <name evidence="5" type="ORF">HUG20_10545</name>
</gene>
<evidence type="ECO:0000313" key="5">
    <source>
        <dbReference type="EMBL" id="QQK80287.1"/>
    </source>
</evidence>
<accession>A0A7T6ZBD9</accession>
<organism evidence="5 6">
    <name type="scientific">Salicibibacter cibi</name>
    <dbReference type="NCBI Taxonomy" id="2743001"/>
    <lineage>
        <taxon>Bacteria</taxon>
        <taxon>Bacillati</taxon>
        <taxon>Bacillota</taxon>
        <taxon>Bacilli</taxon>
        <taxon>Bacillales</taxon>
        <taxon>Bacillaceae</taxon>
        <taxon>Salicibibacter</taxon>
    </lineage>
</organism>
<dbReference type="Gene3D" id="3.30.300.30">
    <property type="match status" value="1"/>
</dbReference>
<dbReference type="InterPro" id="IPR000873">
    <property type="entry name" value="AMP-dep_synth/lig_dom"/>
</dbReference>
<dbReference type="RefSeq" id="WP_200084565.1">
    <property type="nucleotide sequence ID" value="NZ_CP054706.1"/>
</dbReference>
<dbReference type="Proteomes" id="UP000595349">
    <property type="component" value="Chromosome"/>
</dbReference>
<dbReference type="KEGG" id="scib:HUG20_10545"/>
<dbReference type="GO" id="GO:0006631">
    <property type="term" value="P:fatty acid metabolic process"/>
    <property type="evidence" value="ECO:0007669"/>
    <property type="project" value="TreeGrafter"/>
</dbReference>
<feature type="domain" description="AMP-dependent synthetase/ligase" evidence="3">
    <location>
        <begin position="30"/>
        <end position="408"/>
    </location>
</feature>
<protein>
    <submittedName>
        <fullName evidence="5">AMP-binding protein</fullName>
    </submittedName>
</protein>
<evidence type="ECO:0000259" key="4">
    <source>
        <dbReference type="Pfam" id="PF13193"/>
    </source>
</evidence>
<reference evidence="5 6" key="1">
    <citation type="submission" date="2020-06" db="EMBL/GenBank/DDBJ databases">
        <title>Genomic analysis of Salicibibacter sp. NKC21-4.</title>
        <authorList>
            <person name="Oh Y.J."/>
        </authorList>
    </citation>
    <scope>NUCLEOTIDE SEQUENCE [LARGE SCALE GENOMIC DNA]</scope>
    <source>
        <strain evidence="5 6">NKC21-4</strain>
    </source>
</reference>
<sequence length="549" mass="62310">MGKPWFRKWPEALPKKLDYGTKTLPEIVLENCEKFRDEYAVIYYGRGITFQELGSSIQSLAGWLQEKGLGKGDRVAIYSDNTPHFIISYLAILASGGVCVCLNPMFKEDELEYHLNDSGAETIIILESKYNTLQNVRNKTSIKNVIIGFFDDYIPEQPTLPVPKSIEKAKSLNHNDESFMNIINLNKKYFPVKFNFHEDIALLQYTSGTSGFPKGSMITHRNLLVNVKGAKHWWGYEKRDAHLAVLPFFHVTGMLHSMLQPVFSGGVMVLLTRFDVETVVKAIDRYQINHWSSIATMNIALVNFHDVKQYNLTSLRLVRSGGARIPVNIYKEFKSLTGVDLLESYGLSETISQVTSNPPNYPKLGSVGMPVFDVDVKIVHENNPNKELPLGEKGEIIVKGPQVMKGYWNNELETKESFSKGFFLTGDLGYMDDDGFLYISGRKKEIIKASGYSVFPAEVENYLYKHPGIAECCVFGIPDPYRGEQIMAAIVPKDEYQGKLEEGKIVEWARENMSAYKYPRIVELRESLPKNASGKILRRNLVKEYNEKT</sequence>
<dbReference type="PANTHER" id="PTHR43201:SF5">
    <property type="entry name" value="MEDIUM-CHAIN ACYL-COA LIGASE ACSF2, MITOCHONDRIAL"/>
    <property type="match status" value="1"/>
</dbReference>
<dbReference type="PROSITE" id="PS00455">
    <property type="entry name" value="AMP_BINDING"/>
    <property type="match status" value="1"/>
</dbReference>
<dbReference type="Gene3D" id="3.40.50.12780">
    <property type="entry name" value="N-terminal domain of ligase-like"/>
    <property type="match status" value="1"/>
</dbReference>
<keyword evidence="6" id="KW-1185">Reference proteome</keyword>
<dbReference type="SUPFAM" id="SSF56801">
    <property type="entry name" value="Acetyl-CoA synthetase-like"/>
    <property type="match status" value="1"/>
</dbReference>
<dbReference type="AlphaFoldDB" id="A0A7T6ZBD9"/>
<name>A0A7T6ZBD9_9BACI</name>
<evidence type="ECO:0000313" key="6">
    <source>
        <dbReference type="Proteomes" id="UP000595349"/>
    </source>
</evidence>
<dbReference type="EMBL" id="CP054706">
    <property type="protein sequence ID" value="QQK80287.1"/>
    <property type="molecule type" value="Genomic_DNA"/>
</dbReference>
<dbReference type="PANTHER" id="PTHR43201">
    <property type="entry name" value="ACYL-COA SYNTHETASE"/>
    <property type="match status" value="1"/>
</dbReference>
<evidence type="ECO:0000256" key="2">
    <source>
        <dbReference type="ARBA" id="ARBA00022598"/>
    </source>
</evidence>
<dbReference type="Pfam" id="PF00501">
    <property type="entry name" value="AMP-binding"/>
    <property type="match status" value="1"/>
</dbReference>
<dbReference type="InterPro" id="IPR020845">
    <property type="entry name" value="AMP-binding_CS"/>
</dbReference>
<dbReference type="InterPro" id="IPR042099">
    <property type="entry name" value="ANL_N_sf"/>
</dbReference>
<dbReference type="InterPro" id="IPR025110">
    <property type="entry name" value="AMP-bd_C"/>
</dbReference>
<evidence type="ECO:0000259" key="3">
    <source>
        <dbReference type="Pfam" id="PF00501"/>
    </source>
</evidence>
<dbReference type="Pfam" id="PF13193">
    <property type="entry name" value="AMP-binding_C"/>
    <property type="match status" value="1"/>
</dbReference>
<dbReference type="InterPro" id="IPR045851">
    <property type="entry name" value="AMP-bd_C_sf"/>
</dbReference>
<dbReference type="GO" id="GO:0031956">
    <property type="term" value="F:medium-chain fatty acid-CoA ligase activity"/>
    <property type="evidence" value="ECO:0007669"/>
    <property type="project" value="TreeGrafter"/>
</dbReference>
<keyword evidence="2" id="KW-0436">Ligase</keyword>